<evidence type="ECO:0000259" key="1">
    <source>
        <dbReference type="Pfam" id="PF12948"/>
    </source>
</evidence>
<dbReference type="InterPro" id="IPR024781">
    <property type="entry name" value="MSP_C"/>
</dbReference>
<sequence>MNERGCQVGKSLFDAFFEGNSNECCPSEFFKKVLNDAGLQKEFYSFVKLYNYLMGERVENENLHDELLKNVSILLNRIEIKLASWTAILANAPF</sequence>
<dbReference type="AlphaFoldDB" id="A0A0J9SBP0"/>
<keyword evidence="2" id="KW-0477">Merozoite</keyword>
<protein>
    <submittedName>
        <fullName evidence="2">Merozoite surface protein 7 (MSP7)</fullName>
    </submittedName>
</protein>
<feature type="domain" description="Merozoite surface protein C-terminal" evidence="1">
    <location>
        <begin position="1"/>
        <end position="71"/>
    </location>
</feature>
<evidence type="ECO:0000313" key="2">
    <source>
        <dbReference type="EMBL" id="KMZ79312.1"/>
    </source>
</evidence>
<dbReference type="OrthoDB" id="387367at2759"/>
<gene>
    <name evidence="2" type="ORF">PVIIG_01785</name>
</gene>
<proteinExistence type="predicted"/>
<name>A0A0J9SBP0_PLAVI</name>
<dbReference type="Pfam" id="PF12948">
    <property type="entry name" value="MSP7_C"/>
    <property type="match status" value="1"/>
</dbReference>
<dbReference type="Proteomes" id="UP000053562">
    <property type="component" value="Unassembled WGS sequence"/>
</dbReference>
<evidence type="ECO:0000313" key="3">
    <source>
        <dbReference type="Proteomes" id="UP000053562"/>
    </source>
</evidence>
<reference evidence="2 3" key="1">
    <citation type="submission" date="2011-08" db="EMBL/GenBank/DDBJ databases">
        <title>The Genome Sequence of Plasmodium vivax India VII.</title>
        <authorList>
            <consortium name="The Broad Institute Genome Sequencing Platform"/>
            <consortium name="The Broad Institute Genome Sequencing Center for Infectious Disease"/>
            <person name="Neafsey D."/>
            <person name="Carlton J."/>
            <person name="Barnwell J."/>
            <person name="Collins W."/>
            <person name="Escalante A."/>
            <person name="Mullikin J."/>
            <person name="Saul A."/>
            <person name="Guigo R."/>
            <person name="Camara F."/>
            <person name="Young S.K."/>
            <person name="Zeng Q."/>
            <person name="Gargeya S."/>
            <person name="Fitzgerald M."/>
            <person name="Haas B."/>
            <person name="Abouelleil A."/>
            <person name="Alvarado L."/>
            <person name="Arachchi H.M."/>
            <person name="Berlin A."/>
            <person name="Brown A."/>
            <person name="Chapman S.B."/>
            <person name="Chen Z."/>
            <person name="Dunbar C."/>
            <person name="Freedman E."/>
            <person name="Gearin G."/>
            <person name="Gellesch M."/>
            <person name="Goldberg J."/>
            <person name="Griggs A."/>
            <person name="Gujja S."/>
            <person name="Heiman D."/>
            <person name="Howarth C."/>
            <person name="Larson L."/>
            <person name="Lui A."/>
            <person name="MacDonald P.J.P."/>
            <person name="Montmayeur A."/>
            <person name="Murphy C."/>
            <person name="Neiman D."/>
            <person name="Pearson M."/>
            <person name="Priest M."/>
            <person name="Roberts A."/>
            <person name="Saif S."/>
            <person name="Shea T."/>
            <person name="Shenoy N."/>
            <person name="Sisk P."/>
            <person name="Stolte C."/>
            <person name="Sykes S."/>
            <person name="Wortman J."/>
            <person name="Nusbaum C."/>
            <person name="Birren B."/>
        </authorList>
    </citation>
    <scope>NUCLEOTIDE SEQUENCE [LARGE SCALE GENOMIC DNA]</scope>
    <source>
        <strain evidence="2 3">India VII</strain>
    </source>
</reference>
<organism evidence="2 3">
    <name type="scientific">Plasmodium vivax India VII</name>
    <dbReference type="NCBI Taxonomy" id="1077284"/>
    <lineage>
        <taxon>Eukaryota</taxon>
        <taxon>Sar</taxon>
        <taxon>Alveolata</taxon>
        <taxon>Apicomplexa</taxon>
        <taxon>Aconoidasida</taxon>
        <taxon>Haemosporida</taxon>
        <taxon>Plasmodiidae</taxon>
        <taxon>Plasmodium</taxon>
        <taxon>Plasmodium (Plasmodium)</taxon>
    </lineage>
</organism>
<accession>A0A0J9SBP0</accession>
<dbReference type="EMBL" id="KQ234346">
    <property type="protein sequence ID" value="KMZ79312.1"/>
    <property type="molecule type" value="Genomic_DNA"/>
</dbReference>